<dbReference type="SUPFAM" id="SSF90123">
    <property type="entry name" value="ABC transporter transmembrane region"/>
    <property type="match status" value="6"/>
</dbReference>
<feature type="domain" description="ABC transmembrane type-1" evidence="19">
    <location>
        <begin position="3576"/>
        <end position="3885"/>
    </location>
</feature>
<feature type="transmembrane region" description="Helical" evidence="16">
    <location>
        <begin position="1807"/>
        <end position="1823"/>
    </location>
</feature>
<dbReference type="CDD" id="cd03244">
    <property type="entry name" value="ABCC_MRP_domain2"/>
    <property type="match status" value="3"/>
</dbReference>
<dbReference type="InterPro" id="IPR050173">
    <property type="entry name" value="ABC_transporter_C-like"/>
</dbReference>
<evidence type="ECO:0000256" key="4">
    <source>
        <dbReference type="ARBA" id="ARBA00022487"/>
    </source>
</evidence>
<evidence type="ECO:0000256" key="1">
    <source>
        <dbReference type="ARBA" id="ARBA00004141"/>
    </source>
</evidence>
<keyword evidence="6" id="KW-0677">Repeat</keyword>
<feature type="region of interest" description="Disordered" evidence="15">
    <location>
        <begin position="4769"/>
        <end position="4801"/>
    </location>
</feature>
<dbReference type="GO" id="GO:0016887">
    <property type="term" value="F:ATP hydrolysis activity"/>
    <property type="evidence" value="ECO:0007669"/>
    <property type="project" value="InterPro"/>
</dbReference>
<dbReference type="InterPro" id="IPR004119">
    <property type="entry name" value="EcKL"/>
</dbReference>
<protein>
    <submittedName>
        <fullName evidence="20">Uncharacterized protein</fullName>
    </submittedName>
</protein>
<dbReference type="FunFam" id="1.20.1560.10:FF:000014">
    <property type="entry name" value="Multidrug resistance-associated protein member 4"/>
    <property type="match status" value="3"/>
</dbReference>
<feature type="transmembrane region" description="Helical" evidence="16">
    <location>
        <begin position="4989"/>
        <end position="5007"/>
    </location>
</feature>
<dbReference type="InterPro" id="IPR003593">
    <property type="entry name" value="AAA+_ATPase"/>
</dbReference>
<feature type="transmembrane region" description="Helical" evidence="16">
    <location>
        <begin position="3726"/>
        <end position="3758"/>
    </location>
</feature>
<keyword evidence="12" id="KW-1015">Disulfide bond</keyword>
<feature type="transmembrane region" description="Helical" evidence="16">
    <location>
        <begin position="2392"/>
        <end position="2409"/>
    </location>
</feature>
<feature type="chain" id="PRO_5007329542" evidence="17">
    <location>
        <begin position="24"/>
        <end position="5427"/>
    </location>
</feature>
<dbReference type="PANTHER" id="PTHR24223">
    <property type="entry name" value="ATP-BINDING CASSETTE SUB-FAMILY C"/>
    <property type="match status" value="1"/>
</dbReference>
<feature type="transmembrane region" description="Helical" evidence="16">
    <location>
        <begin position="4207"/>
        <end position="4229"/>
    </location>
</feature>
<proteinExistence type="inferred from homology"/>
<feature type="transmembrane region" description="Helical" evidence="16">
    <location>
        <begin position="3575"/>
        <end position="3600"/>
    </location>
</feature>
<dbReference type="PROSITE" id="PS00211">
    <property type="entry name" value="ABC_TRANSPORTER_1"/>
    <property type="match status" value="6"/>
</dbReference>
<organism evidence="20 21">
    <name type="scientific">Dendroctonus ponderosae</name>
    <name type="common">Mountain pine beetle</name>
    <dbReference type="NCBI Taxonomy" id="77166"/>
    <lineage>
        <taxon>Eukaryota</taxon>
        <taxon>Metazoa</taxon>
        <taxon>Ecdysozoa</taxon>
        <taxon>Arthropoda</taxon>
        <taxon>Hexapoda</taxon>
        <taxon>Insecta</taxon>
        <taxon>Pterygota</taxon>
        <taxon>Neoptera</taxon>
        <taxon>Endopterygota</taxon>
        <taxon>Coleoptera</taxon>
        <taxon>Polyphaga</taxon>
        <taxon>Cucujiformia</taxon>
        <taxon>Curculionidae</taxon>
        <taxon>Scolytinae</taxon>
        <taxon>Dendroctonus</taxon>
    </lineage>
</organism>
<keyword evidence="10 16" id="KW-1133">Transmembrane helix</keyword>
<feature type="transmembrane region" description="Helical" evidence="16">
    <location>
        <begin position="5073"/>
        <end position="5094"/>
    </location>
</feature>
<keyword evidence="9" id="KW-0067">ATP-binding</keyword>
<dbReference type="PANTHER" id="PTHR24223:SF448">
    <property type="entry name" value="FI20146P1-RELATED"/>
    <property type="match status" value="1"/>
</dbReference>
<dbReference type="Proteomes" id="UP000030742">
    <property type="component" value="Unassembled WGS sequence"/>
</dbReference>
<feature type="transmembrane region" description="Helical" evidence="16">
    <location>
        <begin position="4471"/>
        <end position="4490"/>
    </location>
</feature>
<keyword evidence="17" id="KW-0732">Signal</keyword>
<feature type="transmembrane region" description="Helical" evidence="16">
    <location>
        <begin position="4888"/>
        <end position="4916"/>
    </location>
</feature>
<feature type="transmembrane region" description="Helical" evidence="16">
    <location>
        <begin position="1702"/>
        <end position="1725"/>
    </location>
</feature>
<dbReference type="GO" id="GO:0052689">
    <property type="term" value="F:carboxylic ester hydrolase activity"/>
    <property type="evidence" value="ECO:0007669"/>
    <property type="project" value="UniProtKB-KW"/>
</dbReference>
<feature type="transmembrane region" description="Helical" evidence="16">
    <location>
        <begin position="4363"/>
        <end position="4380"/>
    </location>
</feature>
<feature type="transmembrane region" description="Helical" evidence="16">
    <location>
        <begin position="4259"/>
        <end position="4282"/>
    </location>
</feature>
<evidence type="ECO:0000259" key="19">
    <source>
        <dbReference type="PROSITE" id="PS50929"/>
    </source>
</evidence>
<dbReference type="CDD" id="cd18580">
    <property type="entry name" value="ABC_6TM_ABCC_D2"/>
    <property type="match status" value="2"/>
</dbReference>
<dbReference type="PROSITE" id="PS50929">
    <property type="entry name" value="ABC_TM1F"/>
    <property type="match status" value="6"/>
</dbReference>
<dbReference type="SUPFAM" id="SSF53474">
    <property type="entry name" value="alpha/beta-Hydrolases"/>
    <property type="match status" value="2"/>
</dbReference>
<keyword evidence="8" id="KW-0378">Hydrolase</keyword>
<feature type="transmembrane region" description="Helical" evidence="16">
    <location>
        <begin position="3174"/>
        <end position="3195"/>
    </location>
</feature>
<evidence type="ECO:0000256" key="13">
    <source>
        <dbReference type="ARBA" id="ARBA00023180"/>
    </source>
</evidence>
<feature type="domain" description="ABC transporter" evidence="18">
    <location>
        <begin position="2591"/>
        <end position="2828"/>
    </location>
</feature>
<dbReference type="InterPro" id="IPR015897">
    <property type="entry name" value="CHK_kinase-like"/>
</dbReference>
<comment type="similarity">
    <text evidence="2">Belongs to the type-B carboxylesterase/lipase family.</text>
</comment>
<dbReference type="FunFam" id="3.40.50.300:FF:000482">
    <property type="entry name" value="Multidrug resistance-associated protein member 4"/>
    <property type="match status" value="2"/>
</dbReference>
<dbReference type="InterPro" id="IPR029058">
    <property type="entry name" value="AB_hydrolase_fold"/>
</dbReference>
<dbReference type="GO" id="GO:0140359">
    <property type="term" value="F:ABC-type transporter activity"/>
    <property type="evidence" value="ECO:0007669"/>
    <property type="project" value="InterPro"/>
</dbReference>
<evidence type="ECO:0000256" key="16">
    <source>
        <dbReference type="SAM" id="Phobius"/>
    </source>
</evidence>
<dbReference type="Gene3D" id="3.40.50.300">
    <property type="entry name" value="P-loop containing nucleotide triphosphate hydrolases"/>
    <property type="match status" value="6"/>
</dbReference>
<dbReference type="NCBIfam" id="NF010167">
    <property type="entry name" value="PRK13648.1"/>
    <property type="match status" value="6"/>
</dbReference>
<dbReference type="PROSITE" id="PS00941">
    <property type="entry name" value="CARBOXYLESTERASE_B_2"/>
    <property type="match status" value="2"/>
</dbReference>
<evidence type="ECO:0000256" key="7">
    <source>
        <dbReference type="ARBA" id="ARBA00022741"/>
    </source>
</evidence>
<feature type="domain" description="ABC transporter" evidence="18">
    <location>
        <begin position="3286"/>
        <end position="3509"/>
    </location>
</feature>
<feature type="transmembrane region" description="Helical" evidence="16">
    <location>
        <begin position="5100"/>
        <end position="5122"/>
    </location>
</feature>
<feature type="domain" description="ABC transporter" evidence="18">
    <location>
        <begin position="5165"/>
        <end position="5398"/>
    </location>
</feature>
<sequence length="5427" mass="609461">MMNAHVVSVVVVVALFSSSGILGKTFPRKEASPLQDNPLVEIADGAIVGTSNVTDKGTRYVAFRGIPYAEPPVGELRFTVGTLQESNYYVVTSWGLYLQAPVKKGNWTGTWDATADASICIQGSGDTVTGSEDCLYINVYAPEKAENLAVLVWIYGGAFTGGDSTYESYAPDFFLDDNVVFVSFNYRLGAFGFLSTEDKLASGNWALKDQVLALKWVKDNVAAFGGDANRITIFGESAGGASVSYLVQIPQAEGLFNAAIIQSGNSENLWALSTRARQAAFQVGSNLGIVAFRSSTLLKSLRKADAYEIQTAASSALTKIAASNPLRGLPFAPVIEVESNGAVFTKNSDDYLKSGQYPSKVPIMIGHTSNESGHAHGLPELLRNYLLLFNVAESYLAPYSLTTSAIYRSLAAKRIRLTYFGFASLTRKFYEVVNFVNVDQFTRGIRRFAENVSPYVPVYFYVFGYMGQIVGVNPFDGAGHAEELFYLFKQPGEYSEKDLVVKDKLVRLWTNFAKEFNPTPREESLLDGVIWPQLNSTSSDLEYVWLNSTLSKALNPDEKEYRFYEDIFKNYGDSTVLPILGTIGKTIPEDGEPYLPPHEVIAHIADGDILGTNGVTDRGTDYVAFRGIPYAQPPVGELRFAAPVRNSPWSGLWDGTKDASVCIQGSGENIRGSEDCLYVSVYAPKHAKDLAVLVWIYGGAFTGGDSSYESYAPDFFLDDNVVYVSFNYRLGIFGFMSTEDNVVSGNWGLKDQILALTWIRENIARFGGDPHRVTIFGESAGGASVSYLLQIPQAQGLFDAAIVQSGNSENLWALSTRSRQAAFQVGYNLGIPALLSRTLVERLRTTDAEVLQRTATSVLSQVYILNPLRGLPWAPTIESEGPDAVFTHKSDDHLQKGLFPSKVPVMIGYTSNEAGHAHGLPENLRNYLLFFDVAGNNLAPYSLTSRGTTRGRAAAEIRDHFFEPEGLSSQFNEVVKFINADQFTRGTRRMAENIAPFVPVYFYVFGYMGQITGENPYDGAGHAEELFYLFKQPGEYSREDLVVKDKLVRLWTNFAKFANPTPKKEALLDNVIWPTIDPSSGDLPYVWLNYTISNDLNPDQEDMEEKIVTRADCDVVIAKCISSDKFEVVNFKVKPFEDKEREYYKPDCVLEVSAKVAKAKNIARFRFFLKKFAKPASQSPKASERELFFYEVLLPMLSQGLDGYETDFVAQYLHGKIGRMMILEDMSLKFFTLAKKSNPHMLDRFHLSLALKAIAKLHAGSLRFEGTQQGSATPKMFDPSALLSQELYWVKPSTPQPPGPLQSSLKGLEALLKEFKLKADLAGLLQLTFDIMRPQTTYRNVLGHGDLHTKNLLFKYDKTKIPTDCVLLNFGFCRYFLPAYDVLTLIFRSTTRLFRQHYFTYLIEYYHDCLHNELIKQEGLHIDQFLPLEDFKQSINFLMPAIKLQTVLHLEDFGAKPGFYKLLQKNAALYEEYLYEDKSPFMLDLIKKDPIFKESMGEALEELLETVKFPQVSRENCYEVLETYLQTTLYELKGFALAALGDAEETLRLTMEVSDGSKEVKVFLSNGEDMEEKARDQPDADRPHPFEQAGFFSKVFYIYMWSIFRKGLNQDFLSESDILPPLRAHSAQTAGDQLQKSWDFEVQTHPQPSLWRAIWRVFWSDFVYTALLWILLETFIKSSQPICMAKFLDFYRPESLMDQQQVYYYAGLIVLILFLQVVVGHYYLLTILQLGLRIRIAVSSLVYRKALRLNRAALAKTTIGQMVNLLSNDASRFDGATVQFHCLWYCPIQAVIVMTLCYFHLGATAMAGVVLLVLFIPFQMWMAKKVSLFRHQTALRTDERIRLMNEIISGIQVIKMYTWEKPFAKLVELSRRKELRQIQNISFIRATIGSLNQFLSRCAIYLCLVSLALTGNVPTAQYVYTLTAYYTLLQYAITIQFPQGLTQFAEVSISMRRFHQFLMYEEVSPCKQSPDPDLSGTAISIEGASAKWLKTQPESCLKNINFTASSGELAAIVGKVGSGKSSLLQLILRELDLEQGQLSTSGRISYAAQEPWLFMGSLRQNILFGEEFDADKYQKVVRACALERDFSLFPFGDKTLVGERGVTLSGGQKARISLARAVYKDADIYLLDDPLSAVDAKVGRHIFDQCISGYLQGKTVVLVTHQLQFLHKVPHIYLMENGSIEAKGAYGQGLQEHRIGADVEQIGPKETKAGEEPPKIEEEKRTQGNISWKVYRSYIFAGGHWCKIMALILGFVLSQMTTSFSDYFQSICQHNSFCSTRVNLAQHSSSQPLLTERTCLYIYTILIALTVSITLGRTFAFYRFTIKASLRLHNNMFGKIIQATMKFFHSNPCGRILNRFSSDMGAIDEQLPLIFLETIQVQPIACKQSSCINRKFINFQIAFLVTGSLVVIGSLNPWMFLPTAIMFGIFYVLRMVYLRTSRDVKRLEATTRSPIYSHLNASLQGLTTIRAFGVQAAFQKEFDGFQDINVSAWFTFVGCARSFGLWLDLHCVVFVALVIISFLFLQTEKLAGNVGLAITQALTLTGMFQWGMRQWSELENRMTSVERVQEYADVPPEPDVSTVEPPKAWPEHGVIRFEGLCLKYDADQVLQNLTFRIGSKEKVGVVGRTGAGKSSIIAALFRLASTEGHLWIDGIDTKTIPLHRLRSSISIIPQEPVLFSGTIRKNLDPFDSYSDEAILLLFFKLSAIQEVELKGTVSEWPCGLETCMSEGGANLSVGQRQLVCLARAVLRNNKILVLDEATANVDSHTDSLIQATIRRKFSGCTVLTVAHRLHSVVDSDKVLVMDAGQGVEFAHPHELLQKKGVFYQLAQQSGNVDALMEAAAQLRAGLRNEPISEDMENLKDAEARKNRTTTNPYAKAGIFSKMTFAYLLPLFYKGYRRGLTEDDIYPHLSSHDSKILGERLEKQWNKELKNSKDPSLWRAFAKVFGREMMTYGLGILMFEMLRLTLPLSLAKLLEYFNPNSTTTFNEACIYAGIIGGTTVVQITIIHHSMFHVFHLGMRLRVAAVALVYRKAIRLSKSALAETTIGQMVNLISNDVSRFEMCTVNVHNIWIGPIQLVVLLFLLLSYAGWTGLIGVGVLLCIIPFQIWMGKKTSLYRLRTAIKTDERIRLMNEIISGMQVIKMYTWEKPFTKIVEIVRRLEMNEIRKNSFLKAIHLSFNVFLTRTLIYSCVVVHVLLGNNVNPQYIFGLSLFYELLRQCLSQAFAQGVAQVAEAIISTRRIKEFLLYDELEPEFTLISSSGDKNQKSGLSGSILVQGSVSDSSQPIGVSLENVSTKWIKSHEELALKGIDFEVNPGELATIIGKVGSGKTTLLHVILKELEVTAGKRRINGVISFASQEPWLFVGTVRQNILFGQDFDVVKYHEVVRVCALQRDLKLFPHGDRTLIGERGVSLSGGQRARINLARAVYKSADIYLLDDPLSAVDAHVGKQIFKECIDGYLKDKCVVLVTHQLQYLKDCKKIYLLNDGSVQHSGTYEDIKQGGKDFKVLLEELKKMEEEAKKEEEVRNRKRTMSAKSVAEDSTALEEPTFGKEDKIDGKVTWGMYKSYLLAGGSACKLFFMGCVFIFSQALASMVDYFLSVWVNMEEMKQARNITGEVNDTLIDSLDDSQYTVFQKFWFGFLTDDVCLLIYTGLMAVVIPLIVGRAIYFFNWFVSASINLHNNMFSKIVHAPMRFFNLNPSGRILNRFSKDINMVDEYLPVTLSDTVQIGLMIGANIIVVSTVIPFILLPTGVILVIFYLIRTVFIATSRDIKRFEALTRSPIYSHLTASLQGLTTIRAFGAQNMVKQEFDNYQDAYSSSYFMFLAANRSFGYWLDLHTSIFVTLVTFSFVLLKTDSYGGSVGLAVTQAINLAGWFSFGIRQWSEMENTMISVERIKEYADVVPEADAQAREPPASWPQSGEVKFVNVGLRYGDGEPYVLKQLNFSIKTNEKIGIVGRTGAGKSSIISALFRLADIDGQILIDNIDSKTIPLNKLRSSLSIIPQEPVLFSGTLRKNLDPFDEYNDQTIWNALEEVELKSAVSDLPHGLESHMSEGGSNFSVGQRQLVCLARAIVRRNKILVLDEATASVDPHTDGLIQTTIRKKFSGCTVLTIAHRLHTIMDSDKVLVMDAGRAMEFDHPHKLLEDARGVFYSLVQQTGKAMASNLADIAAKDLSEEDLYPSLRQHDATFLGNRLSSEWEKQLQTKEPSLWRALFAVFGCEMAWLALLHLFIELVCRLSQPLILAQLLQYYEPHSTMTRREAFIYSGLMVASPALVMICQHNFMYYQFVMGVKIKIAATALVYRKALKLSRSSLADTNVGQMVNLISNDVSRFESAVRHIHSLWLGPIEIIIIIVLLYFYVGLSGMTGIIVLVLLIPLQGFFGKRISSLRLNTALRTDERIRLMNEVIQGMQVIKMYTWEKPFAKLVEISRWKEMQQIRKNATIKAIVYSFQLFTIKVAIYLCIVVFVLTGNVLNAQFVYVVTSFYTILRPVVIKRFPDGVTHVAEAQISVRRIKEFLLRQELDWDSSLMEVEKKPGDVEQSKPITLKGVYVKWNQKVDDYSLQDVNMEVSLGELAVVIGPVGAGKTTLLHTILRELPPLRGAVEINGSISYASQEPWLFMSSIRQNIVFGQPFDARRYEEVLKVCALERDLTQLPYGDKTLVGDRGITLSGGQKARVNLARAIYKEADIYLLDDPLSAVDTHVGKHIFKECIQQHLKDKCVVLVTHQLQYLRNAQNIYLMDSGTVHTSGSYEELQKSTHDYAKLLVELSNKPEDDSDNSEGTTDDLKKRLAKQETNSGPKVNKEGRAVGNVAVGVYRAYFQNGGHWCFAMGIFVLFIAAQSIGSLLDYFVSWWVNAEAIKKIQKELDSSNNTMSTSFVQDMWLKYMTTDLALIVQGVLVLALTVFAIVRSVCFVRFALKASTNLHSRMFGKIVYASLRFFNRNPVGRILNRFSSDMNQVDETLPSTMLDCFQNALAVISTTVVVATVNPWMIVPSTIIMVIFYGMRVVYICTSRDVKRLESTTRSPVYSHLAASLQGLTTIRAFGAQEVLRKEFEQHQNRNSSKSILFIGVGRSFGLWLDMGCILYIFFVTMSFLFVQTDTLGGFVGLSITQSMTLTGMFQMCIRQWSELENLMTCVERIKEYVDIVPESDSGHKDPPRDWPSSGKITFKDLSMRYAAEEPTILKGLTFTIQDREKVGIVGRTGAGKSSILMALLRLAENDGLIAIDDIDTQSVNLERLRSSISIIPQEPVLFCGTLRKNLDPFDEYSDEVLWKSLEEIELKDAVADLPQGLESHISEGGTNFSVGQRQLLCLARAIVRNNKILVLDEATANVDPQTDALIQLTIRKKFSNCTVLTIAHRLHTVMDSDKVLVMDAGNVVEFGTPFELLQNVDGVFTGMVEQTGRAMAGNLHFIAQKTYENQEVASINGF</sequence>
<dbReference type="Pfam" id="PF00005">
    <property type="entry name" value="ABC_tran"/>
    <property type="match status" value="6"/>
</dbReference>
<evidence type="ECO:0000313" key="20">
    <source>
        <dbReference type="EMBL" id="ERL90208.1"/>
    </source>
</evidence>
<feature type="transmembrane region" description="Helical" evidence="16">
    <location>
        <begin position="4443"/>
        <end position="4465"/>
    </location>
</feature>
<feature type="domain" description="ABC transmembrane type-1" evidence="19">
    <location>
        <begin position="4221"/>
        <end position="4489"/>
    </location>
</feature>
<dbReference type="CDD" id="cd03250">
    <property type="entry name" value="ABCC_MRP_domain1"/>
    <property type="match status" value="3"/>
</dbReference>
<feature type="domain" description="ABC transmembrane type-1" evidence="19">
    <location>
        <begin position="2953"/>
        <end position="3224"/>
    </location>
</feature>
<keyword evidence="13" id="KW-0325">Glycoprotein</keyword>
<dbReference type="InterPro" id="IPR002018">
    <property type="entry name" value="CarbesteraseB"/>
</dbReference>
<feature type="transmembrane region" description="Helical" evidence="16">
    <location>
        <begin position="2415"/>
        <end position="2433"/>
    </location>
</feature>
<feature type="transmembrane region" description="Helical" evidence="16">
    <location>
        <begin position="2526"/>
        <end position="2548"/>
    </location>
</feature>
<dbReference type="InterPro" id="IPR044726">
    <property type="entry name" value="ABCC_6TM_D2"/>
</dbReference>
<feature type="transmembrane region" description="Helical" evidence="16">
    <location>
        <begin position="2296"/>
        <end position="2318"/>
    </location>
</feature>
<dbReference type="InterPro" id="IPR036640">
    <property type="entry name" value="ABC1_TM_sf"/>
</dbReference>
<name>U4UD07_DENPD</name>
<dbReference type="FunFam" id="3.40.50.300:FF:000973">
    <property type="entry name" value="Multidrug resistance-associated protein 4"/>
    <property type="match status" value="1"/>
</dbReference>
<dbReference type="CDD" id="cd18579">
    <property type="entry name" value="ABC_6TM_ABCC_D1"/>
    <property type="match status" value="3"/>
</dbReference>
<feature type="signal peptide" evidence="17">
    <location>
        <begin position="1"/>
        <end position="23"/>
    </location>
</feature>
<feature type="transmembrane region" description="Helical" evidence="16">
    <location>
        <begin position="3828"/>
        <end position="3849"/>
    </location>
</feature>
<dbReference type="Pfam" id="PF00135">
    <property type="entry name" value="COesterase"/>
    <property type="match status" value="2"/>
</dbReference>
<dbReference type="OrthoDB" id="19653at2759"/>
<feature type="transmembrane region" description="Helical" evidence="16">
    <location>
        <begin position="2948"/>
        <end position="2969"/>
    </location>
</feature>
<feature type="domain" description="ABC transmembrane type-1" evidence="19">
    <location>
        <begin position="1666"/>
        <end position="1938"/>
    </location>
</feature>
<dbReference type="InterPro" id="IPR011009">
    <property type="entry name" value="Kinase-like_dom_sf"/>
</dbReference>
<evidence type="ECO:0000256" key="9">
    <source>
        <dbReference type="ARBA" id="ARBA00022840"/>
    </source>
</evidence>
<dbReference type="GO" id="GO:0005524">
    <property type="term" value="F:ATP binding"/>
    <property type="evidence" value="ECO:0007669"/>
    <property type="project" value="UniProtKB-KW"/>
</dbReference>
<dbReference type="Pfam" id="PF00664">
    <property type="entry name" value="ABC_membrane"/>
    <property type="match status" value="7"/>
</dbReference>
<evidence type="ECO:0000256" key="14">
    <source>
        <dbReference type="SAM" id="Coils"/>
    </source>
</evidence>
<evidence type="ECO:0000256" key="8">
    <source>
        <dbReference type="ARBA" id="ARBA00022801"/>
    </source>
</evidence>
<evidence type="ECO:0000256" key="17">
    <source>
        <dbReference type="SAM" id="SignalP"/>
    </source>
</evidence>
<keyword evidence="14" id="KW-0175">Coiled coil</keyword>
<dbReference type="Pfam" id="PF02958">
    <property type="entry name" value="EcKL"/>
    <property type="match status" value="1"/>
</dbReference>
<feature type="domain" description="ABC transmembrane type-1" evidence="19">
    <location>
        <begin position="2244"/>
        <end position="2556"/>
    </location>
</feature>
<dbReference type="SMART" id="SM00382">
    <property type="entry name" value="AAA"/>
    <property type="match status" value="6"/>
</dbReference>
<evidence type="ECO:0000313" key="21">
    <source>
        <dbReference type="Proteomes" id="UP000030742"/>
    </source>
</evidence>
<evidence type="ECO:0000256" key="11">
    <source>
        <dbReference type="ARBA" id="ARBA00023136"/>
    </source>
</evidence>
<feature type="domain" description="ABC transporter" evidence="18">
    <location>
        <begin position="3920"/>
        <end position="4153"/>
    </location>
</feature>
<dbReference type="InterPro" id="IPR019819">
    <property type="entry name" value="Carboxylesterase_B_CS"/>
</dbReference>
<dbReference type="PROSITE" id="PS00122">
    <property type="entry name" value="CARBOXYLESTERASE_B_1"/>
    <property type="match status" value="2"/>
</dbReference>
<dbReference type="GO" id="GO:0016020">
    <property type="term" value="C:membrane"/>
    <property type="evidence" value="ECO:0007669"/>
    <property type="project" value="UniProtKB-SubCell"/>
</dbReference>
<feature type="transmembrane region" description="Helical" evidence="16">
    <location>
        <begin position="2234"/>
        <end position="2253"/>
    </location>
</feature>
<feature type="transmembrane region" description="Helical" evidence="16">
    <location>
        <begin position="2989"/>
        <end position="3010"/>
    </location>
</feature>
<evidence type="ECO:0000256" key="15">
    <source>
        <dbReference type="SAM" id="MobiDB-lite"/>
    </source>
</evidence>
<feature type="domain" description="ABC transporter" evidence="18">
    <location>
        <begin position="4542"/>
        <end position="4765"/>
    </location>
</feature>
<feature type="transmembrane region" description="Helical" evidence="16">
    <location>
        <begin position="3643"/>
        <end position="3667"/>
    </location>
</feature>
<dbReference type="FunFam" id="3.40.50.300:FF:000163">
    <property type="entry name" value="Multidrug resistance-associated protein member 4"/>
    <property type="match status" value="3"/>
</dbReference>
<dbReference type="SUPFAM" id="SSF56112">
    <property type="entry name" value="Protein kinase-like (PK-like)"/>
    <property type="match status" value="1"/>
</dbReference>
<evidence type="ECO:0000256" key="12">
    <source>
        <dbReference type="ARBA" id="ARBA00023157"/>
    </source>
</evidence>
<dbReference type="PROSITE" id="PS50893">
    <property type="entry name" value="ABC_TRANSPORTER_2"/>
    <property type="match status" value="6"/>
</dbReference>
<keyword evidence="7" id="KW-0547">Nucleotide-binding</keyword>
<dbReference type="Gene3D" id="3.40.50.1820">
    <property type="entry name" value="alpha/beta hydrolase"/>
    <property type="match status" value="2"/>
</dbReference>
<reference evidence="20 21" key="1">
    <citation type="journal article" date="2013" name="Genome Biol.">
        <title>Draft genome of the mountain pine beetle, Dendroctonus ponderosae Hopkins, a major forest pest.</title>
        <authorList>
            <person name="Keeling C.I."/>
            <person name="Yuen M.M."/>
            <person name="Liao N.Y."/>
            <person name="Docking T.R."/>
            <person name="Chan S.K."/>
            <person name="Taylor G.A."/>
            <person name="Palmquist D.L."/>
            <person name="Jackman S.D."/>
            <person name="Nguyen A."/>
            <person name="Li M."/>
            <person name="Henderson H."/>
            <person name="Janes J.K."/>
            <person name="Zhao Y."/>
            <person name="Pandoh P."/>
            <person name="Moore R."/>
            <person name="Sperling F.A."/>
            <person name="Huber D.P."/>
            <person name="Birol I."/>
            <person name="Jones S.J."/>
            <person name="Bohlmann J."/>
        </authorList>
    </citation>
    <scope>NUCLEOTIDE SEQUENCE</scope>
</reference>
<dbReference type="InterPro" id="IPR003439">
    <property type="entry name" value="ABC_transporter-like_ATP-bd"/>
</dbReference>
<evidence type="ECO:0000256" key="6">
    <source>
        <dbReference type="ARBA" id="ARBA00022737"/>
    </source>
</evidence>
<feature type="coiled-coil region" evidence="14">
    <location>
        <begin position="3496"/>
        <end position="3530"/>
    </location>
</feature>
<feature type="transmembrane region" description="Helical" evidence="16">
    <location>
        <begin position="4824"/>
        <end position="4844"/>
    </location>
</feature>
<dbReference type="EMBL" id="KB632224">
    <property type="protein sequence ID" value="ERL90208.1"/>
    <property type="molecule type" value="Genomic_DNA"/>
</dbReference>
<dbReference type="ESTHER" id="denpd-j3jz59">
    <property type="family name" value="Carb_B_Arthropoda"/>
</dbReference>
<accession>U4UD07</accession>
<evidence type="ECO:0000256" key="5">
    <source>
        <dbReference type="ARBA" id="ARBA00022692"/>
    </source>
</evidence>
<feature type="domain" description="ABC transmembrane type-1" evidence="19">
    <location>
        <begin position="4829"/>
        <end position="5130"/>
    </location>
</feature>
<gene>
    <name evidence="20" type="ORF">D910_07562</name>
</gene>
<dbReference type="SUPFAM" id="SSF52540">
    <property type="entry name" value="P-loop containing nucleoside triphosphate hydrolases"/>
    <property type="match status" value="6"/>
</dbReference>
<evidence type="ECO:0000256" key="10">
    <source>
        <dbReference type="ARBA" id="ARBA00022989"/>
    </source>
</evidence>
<dbReference type="SMART" id="SM00587">
    <property type="entry name" value="CHK"/>
    <property type="match status" value="1"/>
</dbReference>
<dbReference type="InterPro" id="IPR011527">
    <property type="entry name" value="ABC1_TM_dom"/>
</dbReference>
<evidence type="ECO:0000256" key="2">
    <source>
        <dbReference type="ARBA" id="ARBA00005964"/>
    </source>
</evidence>
<evidence type="ECO:0000256" key="3">
    <source>
        <dbReference type="ARBA" id="ARBA00022448"/>
    </source>
</evidence>
<feature type="transmembrane region" description="Helical" evidence="16">
    <location>
        <begin position="2499"/>
        <end position="2520"/>
    </location>
</feature>
<dbReference type="InterPro" id="IPR044746">
    <property type="entry name" value="ABCC_6TM_D1"/>
</dbReference>
<dbReference type="InterPro" id="IPR017871">
    <property type="entry name" value="ABC_transporter-like_CS"/>
</dbReference>
<keyword evidence="11 16" id="KW-0472">Membrane</keyword>
<feature type="transmembrane region" description="Helical" evidence="16">
    <location>
        <begin position="4339"/>
        <end position="4357"/>
    </location>
</feature>
<keyword evidence="4" id="KW-0719">Serine esterase</keyword>
<keyword evidence="3" id="KW-0813">Transport</keyword>
<feature type="transmembrane region" description="Helical" evidence="16">
    <location>
        <begin position="3091"/>
        <end position="3108"/>
    </location>
</feature>
<evidence type="ECO:0000259" key="18">
    <source>
        <dbReference type="PROSITE" id="PS50893"/>
    </source>
</evidence>
<comment type="subcellular location">
    <subcellularLocation>
        <location evidence="1">Membrane</location>
        <topology evidence="1">Multi-pass membrane protein</topology>
    </subcellularLocation>
</comment>
<keyword evidence="5 16" id="KW-0812">Transmembrane</keyword>
<dbReference type="FunFam" id="1.20.1560.10:FF:000026">
    <property type="entry name" value="Multidrug resistance-associated protein lethal(2)03659"/>
    <property type="match status" value="3"/>
</dbReference>
<dbReference type="InterPro" id="IPR019826">
    <property type="entry name" value="Carboxylesterase_B_AS"/>
</dbReference>
<dbReference type="InterPro" id="IPR027417">
    <property type="entry name" value="P-loop_NTPase"/>
</dbReference>
<feature type="transmembrane region" description="Helical" evidence="16">
    <location>
        <begin position="3855"/>
        <end position="3877"/>
    </location>
</feature>
<dbReference type="Gene3D" id="1.20.1560.10">
    <property type="entry name" value="ABC transporter type 1, transmembrane domain"/>
    <property type="match status" value="6"/>
</dbReference>
<feature type="domain" description="ABC transporter" evidence="18">
    <location>
        <begin position="1979"/>
        <end position="2202"/>
    </location>
</feature>